<dbReference type="EMBL" id="FOGF01000001">
    <property type="protein sequence ID" value="SEQ52578.1"/>
    <property type="molecule type" value="Genomic_DNA"/>
</dbReference>
<evidence type="ECO:0000313" key="2">
    <source>
        <dbReference type="Proteomes" id="UP000198556"/>
    </source>
</evidence>
<dbReference type="STRING" id="137733.SAMN05421767_10123"/>
<dbReference type="OrthoDB" id="2339659at2"/>
<evidence type="ECO:0000313" key="1">
    <source>
        <dbReference type="EMBL" id="SEQ52578.1"/>
    </source>
</evidence>
<name>A0A1H9GRF8_9LACT</name>
<proteinExistence type="predicted"/>
<dbReference type="Proteomes" id="UP000198556">
    <property type="component" value="Unassembled WGS sequence"/>
</dbReference>
<keyword evidence="2" id="KW-1185">Reference proteome</keyword>
<sequence length="80" mass="9290">MQFKTTIPVSEFKEYQLKVLSLVPIEVTVYNHDGQVVEQFQTESTNNYYTFQTAKEDIKEVICDVIPGMVYEFHPVVQAI</sequence>
<gene>
    <name evidence="1" type="ORF">SAMN05421767_10123</name>
</gene>
<protein>
    <submittedName>
        <fullName evidence="1">Uncharacterized protein</fullName>
    </submittedName>
</protein>
<organism evidence="1 2">
    <name type="scientific">Granulicatella balaenopterae</name>
    <dbReference type="NCBI Taxonomy" id="137733"/>
    <lineage>
        <taxon>Bacteria</taxon>
        <taxon>Bacillati</taxon>
        <taxon>Bacillota</taxon>
        <taxon>Bacilli</taxon>
        <taxon>Lactobacillales</taxon>
        <taxon>Carnobacteriaceae</taxon>
        <taxon>Granulicatella</taxon>
    </lineage>
</organism>
<accession>A0A1H9GRF8</accession>
<reference evidence="1 2" key="1">
    <citation type="submission" date="2016-10" db="EMBL/GenBank/DDBJ databases">
        <authorList>
            <person name="de Groot N.N."/>
        </authorList>
    </citation>
    <scope>NUCLEOTIDE SEQUENCE [LARGE SCALE GENOMIC DNA]</scope>
    <source>
        <strain evidence="1 2">DSM 15827</strain>
    </source>
</reference>
<dbReference type="AlphaFoldDB" id="A0A1H9GRF8"/>
<dbReference type="RefSeq" id="WP_089745399.1">
    <property type="nucleotide sequence ID" value="NZ_FOGF01000001.1"/>
</dbReference>